<accession>A0AAN9GVQ3</accession>
<sequence>MEKMYSAKINFSSDTPGRFRMLSSVQMEGHLTGIVKSNRFHPSREEEWKSLVVRLSCSVRHTTWALTSASGANTTATNTPGVHYPTEIFLSSATLWRMSKRSARERFTRLESVRLSSASQRFGSA</sequence>
<evidence type="ECO:0000313" key="2">
    <source>
        <dbReference type="Proteomes" id="UP001364617"/>
    </source>
</evidence>
<gene>
    <name evidence="1" type="ORF">R3I93_017565</name>
</gene>
<dbReference type="AlphaFoldDB" id="A0AAN9GVQ3"/>
<reference evidence="1 2" key="1">
    <citation type="submission" date="2024-02" db="EMBL/GenBank/DDBJ databases">
        <title>Chromosome-level genome assembly of the Eurasian Minnow (Phoxinus phoxinus).</title>
        <authorList>
            <person name="Oriowo T.O."/>
            <person name="Martin S."/>
            <person name="Stange M."/>
            <person name="Chrysostomakis Y."/>
            <person name="Brown T."/>
            <person name="Winkler S."/>
            <person name="Kukowka S."/>
            <person name="Myers E.W."/>
            <person name="Bohne A."/>
        </authorList>
    </citation>
    <scope>NUCLEOTIDE SEQUENCE [LARGE SCALE GENOMIC DNA]</scope>
    <source>
        <strain evidence="1">ZFMK-TIS-60720</strain>
        <tissue evidence="1">Whole Organism</tissue>
    </source>
</reference>
<name>A0AAN9GVQ3_9TELE</name>
<keyword evidence="2" id="KW-1185">Reference proteome</keyword>
<comment type="caution">
    <text evidence="1">The sequence shown here is derived from an EMBL/GenBank/DDBJ whole genome shotgun (WGS) entry which is preliminary data.</text>
</comment>
<protein>
    <submittedName>
        <fullName evidence="1">Uncharacterized protein</fullName>
    </submittedName>
</protein>
<dbReference type="EMBL" id="JAYKXH010000019">
    <property type="protein sequence ID" value="KAK7134197.1"/>
    <property type="molecule type" value="Genomic_DNA"/>
</dbReference>
<organism evidence="1 2">
    <name type="scientific">Phoxinus phoxinus</name>
    <name type="common">Eurasian minnow</name>
    <dbReference type="NCBI Taxonomy" id="58324"/>
    <lineage>
        <taxon>Eukaryota</taxon>
        <taxon>Metazoa</taxon>
        <taxon>Chordata</taxon>
        <taxon>Craniata</taxon>
        <taxon>Vertebrata</taxon>
        <taxon>Euteleostomi</taxon>
        <taxon>Actinopterygii</taxon>
        <taxon>Neopterygii</taxon>
        <taxon>Teleostei</taxon>
        <taxon>Ostariophysi</taxon>
        <taxon>Cypriniformes</taxon>
        <taxon>Leuciscidae</taxon>
        <taxon>Phoxininae</taxon>
        <taxon>Phoxinus</taxon>
    </lineage>
</organism>
<proteinExistence type="predicted"/>
<evidence type="ECO:0000313" key="1">
    <source>
        <dbReference type="EMBL" id="KAK7134197.1"/>
    </source>
</evidence>
<dbReference type="Proteomes" id="UP001364617">
    <property type="component" value="Unassembled WGS sequence"/>
</dbReference>